<protein>
    <submittedName>
        <fullName evidence="1">Uncharacterized protein</fullName>
    </submittedName>
</protein>
<dbReference type="AlphaFoldDB" id="A0A834FL01"/>
<evidence type="ECO:0000313" key="1">
    <source>
        <dbReference type="EMBL" id="KAF6736205.1"/>
    </source>
</evidence>
<organism evidence="1 2">
    <name type="scientific">Oryzias melastigma</name>
    <name type="common">Marine medaka</name>
    <dbReference type="NCBI Taxonomy" id="30732"/>
    <lineage>
        <taxon>Eukaryota</taxon>
        <taxon>Metazoa</taxon>
        <taxon>Chordata</taxon>
        <taxon>Craniata</taxon>
        <taxon>Vertebrata</taxon>
        <taxon>Euteleostomi</taxon>
        <taxon>Actinopterygii</taxon>
        <taxon>Neopterygii</taxon>
        <taxon>Teleostei</taxon>
        <taxon>Neoteleostei</taxon>
        <taxon>Acanthomorphata</taxon>
        <taxon>Ovalentaria</taxon>
        <taxon>Atherinomorphae</taxon>
        <taxon>Beloniformes</taxon>
        <taxon>Adrianichthyidae</taxon>
        <taxon>Oryziinae</taxon>
        <taxon>Oryzias</taxon>
    </lineage>
</organism>
<gene>
    <name evidence="1" type="ORF">FQA47_024486</name>
</gene>
<name>A0A834FL01_ORYME</name>
<reference evidence="1" key="1">
    <citation type="journal article" name="BMC Genomics">
        <title>Long-read sequencing and de novo genome assembly of marine medaka (Oryzias melastigma).</title>
        <authorList>
            <person name="Liang P."/>
            <person name="Saqib H.S.A."/>
            <person name="Ni X."/>
            <person name="Shen Y."/>
        </authorList>
    </citation>
    <scope>NUCLEOTIDE SEQUENCE</scope>
    <source>
        <strain evidence="1">Bigg-433</strain>
    </source>
</reference>
<proteinExistence type="predicted"/>
<sequence>MGGASQRCFRVRARSPPPPRKWLLVKGCSTQLQSALCWWAPVTGLNFPLVCELTSSRLLRDERRLLPAGFQTLALPWHHRFSPVFLRLCNLTHLPPSAAWGGHPPAPGL</sequence>
<dbReference type="EMBL" id="WKFB01000094">
    <property type="protein sequence ID" value="KAF6736205.1"/>
    <property type="molecule type" value="Genomic_DNA"/>
</dbReference>
<dbReference type="Proteomes" id="UP000646548">
    <property type="component" value="Unassembled WGS sequence"/>
</dbReference>
<comment type="caution">
    <text evidence="1">The sequence shown here is derived from an EMBL/GenBank/DDBJ whole genome shotgun (WGS) entry which is preliminary data.</text>
</comment>
<accession>A0A834FL01</accession>
<evidence type="ECO:0000313" key="2">
    <source>
        <dbReference type="Proteomes" id="UP000646548"/>
    </source>
</evidence>